<dbReference type="OrthoDB" id="3041043at2759"/>
<dbReference type="AlphaFoldDB" id="A0A2G8SV00"/>
<keyword evidence="4" id="KW-1185">Reference proteome</keyword>
<protein>
    <submittedName>
        <fullName evidence="3">Transcription factor</fullName>
    </submittedName>
</protein>
<organism evidence="3 4">
    <name type="scientific">Ganoderma sinense ZZ0214-1</name>
    <dbReference type="NCBI Taxonomy" id="1077348"/>
    <lineage>
        <taxon>Eukaryota</taxon>
        <taxon>Fungi</taxon>
        <taxon>Dikarya</taxon>
        <taxon>Basidiomycota</taxon>
        <taxon>Agaricomycotina</taxon>
        <taxon>Agaricomycetes</taxon>
        <taxon>Polyporales</taxon>
        <taxon>Polyporaceae</taxon>
        <taxon>Ganoderma</taxon>
    </lineage>
</organism>
<accession>A0A2G8SV00</accession>
<dbReference type="STRING" id="1077348.A0A2G8SV00"/>
<feature type="domain" description="CCHC-type" evidence="2">
    <location>
        <begin position="921"/>
        <end position="939"/>
    </location>
</feature>
<dbReference type="Proteomes" id="UP000230002">
    <property type="component" value="Unassembled WGS sequence"/>
</dbReference>
<comment type="caution">
    <text evidence="3">The sequence shown here is derived from an EMBL/GenBank/DDBJ whole genome shotgun (WGS) entry which is preliminary data.</text>
</comment>
<dbReference type="GO" id="GO:0008270">
    <property type="term" value="F:zinc ion binding"/>
    <property type="evidence" value="ECO:0007669"/>
    <property type="project" value="InterPro"/>
</dbReference>
<feature type="compositionally biased region" description="Low complexity" evidence="1">
    <location>
        <begin position="503"/>
        <end position="514"/>
    </location>
</feature>
<sequence length="1011" mass="110414">MPIHSRLLAESVLDIELIAHPIYDRLSAAALVRLSSTCRTAHASVQAYIRTAFNVDRLLSRFFPTATPGCSATCALDHTHTEEHARARAFRSLQAATGTLVSGSAALQFFDRTVWPESDLDLYAYARHRREVGRWLLAEGYRFKPARFQHPSFEDEVKNCVASRPNGIYSMPGVLAIFTFVKPLPQTESEAPPRRRGTPVENVISATETETEASDEESSEGGQPKELKVQIIVAKNAPMEVILGFHSTTVMNVISYEKAYCLFPRATLEERRALVSSSCLGRGTPREDGLDKYRRRGWSIQYYLPTHEIVPDPSAQSLFPTARNTRAGGSSSSSGVFFPTFPSVFRLPRTAPAQASSSARRNPTFRFGWRWIDDSCSWVLVLSQTGVTPPAAANGSTLALAHDPVAVCNWEVRYNPGRGALMHFETVGWTLLFPVPPLRHFSHGRQPIGAGDVVRYSPLDLAAKNDIRKGAMSSPPPPSNGGERRTPAVAARGAPKKPPVGGTSTATTAPRTTKPLTAEDKHVTEAQTRFKTLEEAMLELRAQEFVPAGDPSLEGLLAGLLLMAAKLGATAANSLTALHAYARKAVENSVSERVAAEVITKVSAQVGALIDSAEKRMEAAGEAMKERLETPPGIEDAVRSGVEQALAAAEERKGTATHTGAFPPGLPPFSYAAAASAPPPGPERAAQIQVADRERLLARQILVDDFPLPKGASADISAADLLGVANESAEYLIGAPAGTKFVAARTLANGGVILECAQVEQAQWMRENVAEFSRAFGGKAILRLRPYRVVVEFVPISFDPHEASAWREVEEVSGMAPNSITEARWIKPTIRRRREQRVAHLLLTINSPTAANALISRGLTLAGKRVSARKNISEPLRCAKCHRYDAGHLARDCPQQQDACGTCGRAHRTSECTRQEPRDFKCSACNKHGHATWSRDCPAFIDRMRRADARHPENRLRFFPTADPDSWVPQLDEPTRGTMWEVINNTPGIFDEEPPAPVPSQRRRVAHILPH</sequence>
<proteinExistence type="predicted"/>
<reference evidence="3 4" key="1">
    <citation type="journal article" date="2015" name="Sci. Rep.">
        <title>Chromosome-level genome map provides insights into diverse defense mechanisms in the medicinal fungus Ganoderma sinense.</title>
        <authorList>
            <person name="Zhu Y."/>
            <person name="Xu J."/>
            <person name="Sun C."/>
            <person name="Zhou S."/>
            <person name="Xu H."/>
            <person name="Nelson D.R."/>
            <person name="Qian J."/>
            <person name="Song J."/>
            <person name="Luo H."/>
            <person name="Xiang L."/>
            <person name="Li Y."/>
            <person name="Xu Z."/>
            <person name="Ji A."/>
            <person name="Wang L."/>
            <person name="Lu S."/>
            <person name="Hayward A."/>
            <person name="Sun W."/>
            <person name="Li X."/>
            <person name="Schwartz D.C."/>
            <person name="Wang Y."/>
            <person name="Chen S."/>
        </authorList>
    </citation>
    <scope>NUCLEOTIDE SEQUENCE [LARGE SCALE GENOMIC DNA]</scope>
    <source>
        <strain evidence="3 4">ZZ0214-1</strain>
    </source>
</reference>
<dbReference type="InterPro" id="IPR001878">
    <property type="entry name" value="Znf_CCHC"/>
</dbReference>
<dbReference type="GO" id="GO:0003676">
    <property type="term" value="F:nucleic acid binding"/>
    <property type="evidence" value="ECO:0007669"/>
    <property type="project" value="InterPro"/>
</dbReference>
<evidence type="ECO:0000259" key="2">
    <source>
        <dbReference type="SMART" id="SM00343"/>
    </source>
</evidence>
<evidence type="ECO:0000313" key="4">
    <source>
        <dbReference type="Proteomes" id="UP000230002"/>
    </source>
</evidence>
<feature type="region of interest" description="Disordered" evidence="1">
    <location>
        <begin position="465"/>
        <end position="514"/>
    </location>
</feature>
<evidence type="ECO:0000256" key="1">
    <source>
        <dbReference type="SAM" id="MobiDB-lite"/>
    </source>
</evidence>
<evidence type="ECO:0000313" key="3">
    <source>
        <dbReference type="EMBL" id="PIL37605.1"/>
    </source>
</evidence>
<dbReference type="SMART" id="SM00343">
    <property type="entry name" value="ZnF_C2HC"/>
    <property type="match status" value="2"/>
</dbReference>
<gene>
    <name evidence="3" type="ORF">GSI_01299</name>
</gene>
<name>A0A2G8SV00_9APHY</name>
<feature type="domain" description="CCHC-type" evidence="2">
    <location>
        <begin position="877"/>
        <end position="895"/>
    </location>
</feature>
<dbReference type="EMBL" id="AYKW01000001">
    <property type="protein sequence ID" value="PIL37605.1"/>
    <property type="molecule type" value="Genomic_DNA"/>
</dbReference>